<keyword evidence="2" id="KW-0808">Transferase</keyword>
<dbReference type="EMBL" id="JBFOLJ010000025">
    <property type="protein sequence ID" value="KAL2459027.1"/>
    <property type="molecule type" value="Genomic_DNA"/>
</dbReference>
<protein>
    <submittedName>
        <fullName evidence="2">Pyridoxal kinase</fullName>
    </submittedName>
</protein>
<comment type="caution">
    <text evidence="2">The sequence shown here is derived from an EMBL/GenBank/DDBJ whole genome shotgun (WGS) entry which is preliminary data.</text>
</comment>
<dbReference type="AlphaFoldDB" id="A0ABD1US37"/>
<dbReference type="GO" id="GO:0016301">
    <property type="term" value="F:kinase activity"/>
    <property type="evidence" value="ECO:0007669"/>
    <property type="project" value="UniProtKB-KW"/>
</dbReference>
<evidence type="ECO:0000313" key="1">
    <source>
        <dbReference type="EMBL" id="KAL2459027.1"/>
    </source>
</evidence>
<accession>A0ABD1US37</accession>
<keyword evidence="2" id="KW-0418">Kinase</keyword>
<dbReference type="EMBL" id="JBFOLJ010000006">
    <property type="protein sequence ID" value="KAL2527865.1"/>
    <property type="molecule type" value="Genomic_DNA"/>
</dbReference>
<evidence type="ECO:0000313" key="3">
    <source>
        <dbReference type="Proteomes" id="UP001604277"/>
    </source>
</evidence>
<sequence length="101" mass="11242">MAPPRMWLWLAPVFSIQSHNVQKYPDHLDKAAELAVSSLHNALLLIVAFLVRTPNGYKMAGHDCQSSSLEIPLIRSQNDIPNPEVKYSARDTTGGRIALFT</sequence>
<name>A0ABD1US37_9LAMI</name>
<reference evidence="2" key="2">
    <citation type="submission" date="2024-07" db="EMBL/GenBank/DDBJ databases">
        <title>Two chromosome-level genome assemblies of Korean endemic species Abeliophyllum distichum and Forsythia ovata (Oleaceae).</title>
        <authorList>
            <person name="Mun J.H."/>
        </authorList>
    </citation>
    <scope>NUCLEOTIDE SEQUENCE</scope>
    <source>
        <strain evidence="2">KNKB202402200001</strain>
        <tissue evidence="2">Leaf</tissue>
    </source>
</reference>
<dbReference type="Proteomes" id="UP001604277">
    <property type="component" value="Unassembled WGS sequence"/>
</dbReference>
<evidence type="ECO:0000313" key="2">
    <source>
        <dbReference type="EMBL" id="KAL2527865.1"/>
    </source>
</evidence>
<proteinExistence type="predicted"/>
<keyword evidence="3" id="KW-1185">Reference proteome</keyword>
<reference evidence="3" key="1">
    <citation type="submission" date="2024-07" db="EMBL/GenBank/DDBJ databases">
        <title>Two chromosome-level genome assemblies of Korean endemic species Abeliophyllum distichum and Forsythia ovata (Oleaceae).</title>
        <authorList>
            <person name="Jang H."/>
        </authorList>
    </citation>
    <scope>NUCLEOTIDE SEQUENCE [LARGE SCALE GENOMIC DNA]</scope>
</reference>
<gene>
    <name evidence="2" type="ORF">Fot_20466</name>
    <name evidence="1" type="ORF">Fot_55313</name>
</gene>
<organism evidence="2 3">
    <name type="scientific">Forsythia ovata</name>
    <dbReference type="NCBI Taxonomy" id="205694"/>
    <lineage>
        <taxon>Eukaryota</taxon>
        <taxon>Viridiplantae</taxon>
        <taxon>Streptophyta</taxon>
        <taxon>Embryophyta</taxon>
        <taxon>Tracheophyta</taxon>
        <taxon>Spermatophyta</taxon>
        <taxon>Magnoliopsida</taxon>
        <taxon>eudicotyledons</taxon>
        <taxon>Gunneridae</taxon>
        <taxon>Pentapetalae</taxon>
        <taxon>asterids</taxon>
        <taxon>lamiids</taxon>
        <taxon>Lamiales</taxon>
        <taxon>Oleaceae</taxon>
        <taxon>Forsythieae</taxon>
        <taxon>Forsythia</taxon>
    </lineage>
</organism>